<dbReference type="GO" id="GO:0140359">
    <property type="term" value="F:ABC-type transporter activity"/>
    <property type="evidence" value="ECO:0007669"/>
    <property type="project" value="InterPro"/>
</dbReference>
<evidence type="ECO:0000313" key="2">
    <source>
        <dbReference type="EMBL" id="SDP84042.1"/>
    </source>
</evidence>
<dbReference type="Proteomes" id="UP000198597">
    <property type="component" value="Unassembled WGS sequence"/>
</dbReference>
<feature type="transmembrane region" description="Helical" evidence="1">
    <location>
        <begin position="109"/>
        <end position="130"/>
    </location>
</feature>
<dbReference type="Pfam" id="PF12679">
    <property type="entry name" value="ABC2_membrane_2"/>
    <property type="match status" value="1"/>
</dbReference>
<keyword evidence="1" id="KW-1133">Transmembrane helix</keyword>
<evidence type="ECO:0000256" key="1">
    <source>
        <dbReference type="SAM" id="Phobius"/>
    </source>
</evidence>
<feature type="transmembrane region" description="Helical" evidence="1">
    <location>
        <begin position="290"/>
        <end position="310"/>
    </location>
</feature>
<name>A0A1H0W042_9CLOT</name>
<dbReference type="AlphaFoldDB" id="A0A1H0W042"/>
<feature type="transmembrane region" description="Helical" evidence="1">
    <location>
        <begin position="236"/>
        <end position="257"/>
    </location>
</feature>
<keyword evidence="1" id="KW-0812">Transmembrane</keyword>
<dbReference type="STRING" id="94869.SAMN04488529_1247"/>
<sequence>MNKMINLIRNENMKLSHSISTWIMMGILILSIVAAGIILKFGINEAPKSDWKQDIISENESIKEQLASQEIPQIQKDSFEKRLQTNEYRLKNDIQPIEDKSLWGFVEGAVGALISLISLFAIVMGGGIVANEFSGGTIKLLLIRPSKRWKILVSKYISVIIYTLLMVLVLLVVSFLLGGILFSFKGTGLPFLTNLNGEINEVNMIVHIIQVCGLKCINLVMMVTLAFMISTVFRNSAMAIGTGVFLLTVGNTITMLLGRFNWSKYILFANTDLTKYSTGEPLVEGMTIEFSIIVLIVYFIIFNVISYIGFTKRDIVA</sequence>
<keyword evidence="3" id="KW-1185">Reference proteome</keyword>
<dbReference type="OrthoDB" id="2024038at2"/>
<evidence type="ECO:0000313" key="3">
    <source>
        <dbReference type="Proteomes" id="UP000198597"/>
    </source>
</evidence>
<organism evidence="2 3">
    <name type="scientific">Clostridium gasigenes</name>
    <dbReference type="NCBI Taxonomy" id="94869"/>
    <lineage>
        <taxon>Bacteria</taxon>
        <taxon>Bacillati</taxon>
        <taxon>Bacillota</taxon>
        <taxon>Clostridia</taxon>
        <taxon>Eubacteriales</taxon>
        <taxon>Clostridiaceae</taxon>
        <taxon>Clostridium</taxon>
    </lineage>
</organism>
<gene>
    <name evidence="2" type="ORF">SAMN04488529_1247</name>
</gene>
<feature type="transmembrane region" description="Helical" evidence="1">
    <location>
        <begin position="151"/>
        <end position="184"/>
    </location>
</feature>
<dbReference type="EMBL" id="FNJM01000024">
    <property type="protein sequence ID" value="SDP84042.1"/>
    <property type="molecule type" value="Genomic_DNA"/>
</dbReference>
<keyword evidence="1" id="KW-0472">Membrane</keyword>
<proteinExistence type="predicted"/>
<reference evidence="2 3" key="1">
    <citation type="submission" date="2016-10" db="EMBL/GenBank/DDBJ databases">
        <authorList>
            <person name="de Groot N.N."/>
        </authorList>
    </citation>
    <scope>NUCLEOTIDE SEQUENCE [LARGE SCALE GENOMIC DNA]</scope>
    <source>
        <strain evidence="2 3">DSM 12272</strain>
    </source>
</reference>
<protein>
    <submittedName>
        <fullName evidence="2">ABC-2 type transport system permease protein</fullName>
    </submittedName>
</protein>
<dbReference type="PANTHER" id="PTHR37305">
    <property type="entry name" value="INTEGRAL MEMBRANE PROTEIN-RELATED"/>
    <property type="match status" value="1"/>
</dbReference>
<feature type="transmembrane region" description="Helical" evidence="1">
    <location>
        <begin position="21"/>
        <end position="43"/>
    </location>
</feature>
<dbReference type="PANTHER" id="PTHR37305:SF1">
    <property type="entry name" value="MEMBRANE PROTEIN"/>
    <property type="match status" value="1"/>
</dbReference>
<accession>A0A1H0W042</accession>
<dbReference type="GO" id="GO:0005886">
    <property type="term" value="C:plasma membrane"/>
    <property type="evidence" value="ECO:0007669"/>
    <property type="project" value="UniProtKB-SubCell"/>
</dbReference>
<feature type="transmembrane region" description="Helical" evidence="1">
    <location>
        <begin position="204"/>
        <end position="229"/>
    </location>
</feature>